<proteinExistence type="predicted"/>
<dbReference type="InterPro" id="IPR050464">
    <property type="entry name" value="Zeta_carotene_desat/Oxidored"/>
</dbReference>
<dbReference type="STRING" id="1499967.U27_03495"/>
<evidence type="ECO:0000256" key="2">
    <source>
        <dbReference type="ARBA" id="ARBA00023002"/>
    </source>
</evidence>
<comment type="cofactor">
    <cofactor evidence="1">
        <name>FAD</name>
        <dbReference type="ChEBI" id="CHEBI:57692"/>
    </cofactor>
</comment>
<feature type="binding site" evidence="3">
    <location>
        <position position="11"/>
    </location>
    <ligand>
        <name>FAD</name>
        <dbReference type="ChEBI" id="CHEBI:57692"/>
    </ligand>
</feature>
<keyword evidence="6" id="KW-1185">Reference proteome</keyword>
<dbReference type="PANTHER" id="PTHR42923:SF17">
    <property type="entry name" value="AMINE OXIDASE DOMAIN-CONTAINING PROTEIN"/>
    <property type="match status" value="1"/>
</dbReference>
<dbReference type="FunFam" id="1.10.405.20:FF:000001">
    <property type="entry name" value="Amine oxidase"/>
    <property type="match status" value="1"/>
</dbReference>
<evidence type="ECO:0000256" key="1">
    <source>
        <dbReference type="ARBA" id="ARBA00001974"/>
    </source>
</evidence>
<keyword evidence="2" id="KW-0560">Oxidoreductase</keyword>
<dbReference type="Gene3D" id="3.30.70.1990">
    <property type="match status" value="1"/>
</dbReference>
<feature type="binding site" evidence="3">
    <location>
        <position position="230"/>
    </location>
    <ligand>
        <name>FAD</name>
        <dbReference type="ChEBI" id="CHEBI:57692"/>
    </ligand>
</feature>
<dbReference type="GO" id="GO:0016491">
    <property type="term" value="F:oxidoreductase activity"/>
    <property type="evidence" value="ECO:0007669"/>
    <property type="project" value="UniProtKB-KW"/>
</dbReference>
<evidence type="ECO:0000313" key="5">
    <source>
        <dbReference type="EMBL" id="GAK56533.1"/>
    </source>
</evidence>
<evidence type="ECO:0000259" key="4">
    <source>
        <dbReference type="Pfam" id="PF01593"/>
    </source>
</evidence>
<accession>A0A081BW28</accession>
<name>A0A081BW28_VECG1</name>
<dbReference type="eggNOG" id="COG2907">
    <property type="taxonomic scope" value="Bacteria"/>
</dbReference>
<dbReference type="AlphaFoldDB" id="A0A081BW28"/>
<feature type="binding site" evidence="3">
    <location>
        <begin position="29"/>
        <end position="30"/>
    </location>
    <ligand>
        <name>FAD</name>
        <dbReference type="ChEBI" id="CHEBI:57692"/>
    </ligand>
</feature>
<dbReference type="Gene3D" id="3.50.50.60">
    <property type="entry name" value="FAD/NAD(P)-binding domain"/>
    <property type="match status" value="1"/>
</dbReference>
<dbReference type="Pfam" id="PF01593">
    <property type="entry name" value="Amino_oxidase"/>
    <property type="match status" value="1"/>
</dbReference>
<reference evidence="5" key="1">
    <citation type="journal article" date="2015" name="PeerJ">
        <title>First genomic representation of candidate bacterial phylum KSB3 points to enhanced environmental sensing as a trigger of wastewater bulking.</title>
        <authorList>
            <person name="Sekiguchi Y."/>
            <person name="Ohashi A."/>
            <person name="Parks D.H."/>
            <person name="Yamauchi T."/>
            <person name="Tyson G.W."/>
            <person name="Hugenholtz P."/>
        </authorList>
    </citation>
    <scope>NUCLEOTIDE SEQUENCE [LARGE SCALE GENOMIC DNA]</scope>
</reference>
<dbReference type="InterPro" id="IPR001613">
    <property type="entry name" value="Flavin_amine_oxidase"/>
</dbReference>
<dbReference type="SUPFAM" id="SSF51905">
    <property type="entry name" value="FAD/NAD(P)-binding domain"/>
    <property type="match status" value="1"/>
</dbReference>
<dbReference type="PANTHER" id="PTHR42923">
    <property type="entry name" value="PROTOPORPHYRINOGEN OXIDASE"/>
    <property type="match status" value="1"/>
</dbReference>
<dbReference type="InterPro" id="IPR036188">
    <property type="entry name" value="FAD/NAD-bd_sf"/>
</dbReference>
<evidence type="ECO:0000313" key="6">
    <source>
        <dbReference type="Proteomes" id="UP000030661"/>
    </source>
</evidence>
<organism evidence="5">
    <name type="scientific">Vecturithrix granuli</name>
    <dbReference type="NCBI Taxonomy" id="1499967"/>
    <lineage>
        <taxon>Bacteria</taxon>
        <taxon>Candidatus Moduliflexota</taxon>
        <taxon>Candidatus Vecturitrichia</taxon>
        <taxon>Candidatus Vecturitrichales</taxon>
        <taxon>Candidatus Vecturitrichaceae</taxon>
        <taxon>Candidatus Vecturithrix</taxon>
    </lineage>
</organism>
<dbReference type="PRINTS" id="PR00757">
    <property type="entry name" value="AMINEOXDASEF"/>
</dbReference>
<dbReference type="InterPro" id="IPR002937">
    <property type="entry name" value="Amino_oxidase"/>
</dbReference>
<evidence type="ECO:0000256" key="3">
    <source>
        <dbReference type="PIRSR" id="PIRSR601613-1"/>
    </source>
</evidence>
<protein>
    <recommendedName>
        <fullName evidence="4">Amine oxidase domain-containing protein</fullName>
    </recommendedName>
</protein>
<feature type="domain" description="Amine oxidase" evidence="4">
    <location>
        <begin position="10"/>
        <end position="297"/>
    </location>
</feature>
<dbReference type="HOGENOM" id="CLU_028123_1_0_0"/>
<dbReference type="Gene3D" id="1.10.405.20">
    <property type="match status" value="1"/>
</dbReference>
<dbReference type="Proteomes" id="UP000030661">
    <property type="component" value="Unassembled WGS sequence"/>
</dbReference>
<sequence>MRIAIIGAGISGMVAAYLLHEDHNVVVFEANDYIGGHTHTIDVTHNEVIYPVDTGFIVFNTKTYPHFLTLMQRLGVAWQNSNMSFSVINEKTGLEFCPTSLNSLFAQRRNLVRPSFYRMLLDAFRFRRESEALLSQDSYQTTLTEYLKANRYSESFIQDFIIPMGAAIWSTDPKKFSEFPARYFVEFFRNHGFLNVRNQPQWLVIKGGSSQYIDPLTKSYRNQIRLNHPVESVQRFPDRVEVKTRNGEKARFDQVIIAAHSDQALAMLADPSEAERDILEVMAYQPNLTILHTDSSILPRRKIAWASWNYHIPRKETEGVAVTYNMNKLQSLDAPVTFCVTLNRADLIAPEQVIQTFQYHHPVYTPQSLHKREQRDAINGVNRTYFCGAYWGYGFHEDGVDSALAVCQHFGKTL</sequence>
<gene>
    <name evidence="5" type="ORF">U27_03495</name>
</gene>
<dbReference type="EMBL" id="DF820464">
    <property type="protein sequence ID" value="GAK56533.1"/>
    <property type="molecule type" value="Genomic_DNA"/>
</dbReference>